<dbReference type="EMBL" id="CP087994">
    <property type="protein sequence ID" value="UYO61861.1"/>
    <property type="molecule type" value="Genomic_DNA"/>
</dbReference>
<sequence length="129" mass="14922">MNRIKELRTKKGITQAELAKKIGVQGAAISKYENEQLQISNEVLKSLALIFEVSIDYILYLTDDPTPVRGVNQDLYDEQDASKELEALMADEPLRTEFQDYDEWSEEEKRNLLNFIKGQKALKKINEKK</sequence>
<reference evidence="3" key="1">
    <citation type="submission" date="2021-11" db="EMBL/GenBank/DDBJ databases">
        <title>Isoprene-degrading acetogen.</title>
        <authorList>
            <person name="Yang Y."/>
            <person name="Jin H."/>
            <person name="Yan J."/>
        </authorList>
    </citation>
    <scope>NUCLEOTIDE SEQUENCE</scope>
    <source>
        <strain evidence="3">Berkeley</strain>
    </source>
</reference>
<dbReference type="InterPro" id="IPR010982">
    <property type="entry name" value="Lambda_DNA-bd_dom_sf"/>
</dbReference>
<evidence type="ECO:0000259" key="2">
    <source>
        <dbReference type="PROSITE" id="PS50943"/>
    </source>
</evidence>
<dbReference type="RefSeq" id="WP_263992658.1">
    <property type="nucleotide sequence ID" value="NZ_CP087994.1"/>
</dbReference>
<dbReference type="SMART" id="SM00530">
    <property type="entry name" value="HTH_XRE"/>
    <property type="match status" value="1"/>
</dbReference>
<name>A0ABY6HE28_9FIRM</name>
<protein>
    <submittedName>
        <fullName evidence="3">Helix-turn-helix domain-containing protein</fullName>
    </submittedName>
</protein>
<dbReference type="PROSITE" id="PS50943">
    <property type="entry name" value="HTH_CROC1"/>
    <property type="match status" value="1"/>
</dbReference>
<dbReference type="CDD" id="cd00093">
    <property type="entry name" value="HTH_XRE"/>
    <property type="match status" value="1"/>
</dbReference>
<dbReference type="InterPro" id="IPR001387">
    <property type="entry name" value="Cro/C1-type_HTH"/>
</dbReference>
<keyword evidence="1" id="KW-0238">DNA-binding</keyword>
<dbReference type="Pfam" id="PF01381">
    <property type="entry name" value="HTH_3"/>
    <property type="match status" value="1"/>
</dbReference>
<feature type="domain" description="HTH cro/C1-type" evidence="2">
    <location>
        <begin position="4"/>
        <end position="58"/>
    </location>
</feature>
<gene>
    <name evidence="3" type="ORF">LNN31_13860</name>
</gene>
<keyword evidence="4" id="KW-1185">Reference proteome</keyword>
<organism evidence="3 4">
    <name type="scientific">Acetobacterium wieringae</name>
    <dbReference type="NCBI Taxonomy" id="52694"/>
    <lineage>
        <taxon>Bacteria</taxon>
        <taxon>Bacillati</taxon>
        <taxon>Bacillota</taxon>
        <taxon>Clostridia</taxon>
        <taxon>Eubacteriales</taxon>
        <taxon>Eubacteriaceae</taxon>
        <taxon>Acetobacterium</taxon>
    </lineage>
</organism>
<accession>A0ABY6HE28</accession>
<proteinExistence type="predicted"/>
<evidence type="ECO:0000256" key="1">
    <source>
        <dbReference type="ARBA" id="ARBA00023125"/>
    </source>
</evidence>
<dbReference type="PANTHER" id="PTHR46558:SF11">
    <property type="entry name" value="HTH-TYPE TRANSCRIPTIONAL REGULATOR XRE"/>
    <property type="match status" value="1"/>
</dbReference>
<dbReference type="Proteomes" id="UP001163550">
    <property type="component" value="Chromosome"/>
</dbReference>
<dbReference type="SUPFAM" id="SSF47413">
    <property type="entry name" value="lambda repressor-like DNA-binding domains"/>
    <property type="match status" value="1"/>
</dbReference>
<evidence type="ECO:0000313" key="3">
    <source>
        <dbReference type="EMBL" id="UYO61861.1"/>
    </source>
</evidence>
<dbReference type="PANTHER" id="PTHR46558">
    <property type="entry name" value="TRACRIPTIONAL REGULATORY PROTEIN-RELATED-RELATED"/>
    <property type="match status" value="1"/>
</dbReference>
<dbReference type="Gene3D" id="1.10.260.40">
    <property type="entry name" value="lambda repressor-like DNA-binding domains"/>
    <property type="match status" value="1"/>
</dbReference>
<evidence type="ECO:0000313" key="4">
    <source>
        <dbReference type="Proteomes" id="UP001163550"/>
    </source>
</evidence>